<name>A0ACC3YWB7_COLTU</name>
<reference evidence="1 2" key="1">
    <citation type="journal article" date="2020" name="Phytopathology">
        <title>Genome Sequence Resources of Colletotrichum truncatum, C. plurivorum, C. musicola, and C. sojae: Four Species Pathogenic to Soybean (Glycine max).</title>
        <authorList>
            <person name="Rogerio F."/>
            <person name="Boufleur T.R."/>
            <person name="Ciampi-Guillardi M."/>
            <person name="Sukno S.A."/>
            <person name="Thon M.R."/>
            <person name="Massola Junior N.S."/>
            <person name="Baroncelli R."/>
        </authorList>
    </citation>
    <scope>NUCLEOTIDE SEQUENCE [LARGE SCALE GENOMIC DNA]</scope>
    <source>
        <strain evidence="1 2">CMES1059</strain>
    </source>
</reference>
<dbReference type="Proteomes" id="UP000805649">
    <property type="component" value="Unassembled WGS sequence"/>
</dbReference>
<accession>A0ACC3YWB7</accession>
<gene>
    <name evidence="1" type="ORF">CTRU02_208429</name>
</gene>
<organism evidence="1 2">
    <name type="scientific">Colletotrichum truncatum</name>
    <name type="common">Anthracnose fungus</name>
    <name type="synonym">Colletotrichum capsici</name>
    <dbReference type="NCBI Taxonomy" id="5467"/>
    <lineage>
        <taxon>Eukaryota</taxon>
        <taxon>Fungi</taxon>
        <taxon>Dikarya</taxon>
        <taxon>Ascomycota</taxon>
        <taxon>Pezizomycotina</taxon>
        <taxon>Sordariomycetes</taxon>
        <taxon>Hypocreomycetidae</taxon>
        <taxon>Glomerellales</taxon>
        <taxon>Glomerellaceae</taxon>
        <taxon>Colletotrichum</taxon>
        <taxon>Colletotrichum truncatum species complex</taxon>
    </lineage>
</organism>
<evidence type="ECO:0000313" key="1">
    <source>
        <dbReference type="EMBL" id="KAL0936214.1"/>
    </source>
</evidence>
<proteinExistence type="predicted"/>
<protein>
    <submittedName>
        <fullName evidence="1">Fungal specific transcription factor domain-containing protein</fullName>
    </submittedName>
</protein>
<keyword evidence="2" id="KW-1185">Reference proteome</keyword>
<evidence type="ECO:0000313" key="2">
    <source>
        <dbReference type="Proteomes" id="UP000805649"/>
    </source>
</evidence>
<dbReference type="EMBL" id="VUJX02000005">
    <property type="protein sequence ID" value="KAL0936214.1"/>
    <property type="molecule type" value="Genomic_DNA"/>
</dbReference>
<sequence length="494" mass="56337">MDLAKPKRVRRRKACDLCYHKKIKCDAKQPRCSGCKLYNAECTFTGPTRPTAVTPNHVKKIEILEARLAQLEAQNRQNQPFQPADPSWDTRDFELNSALQTFSSSEEEQTWASGTSLTSTEALSVLSDQESISVVGHKPETLPPLSVVLPVVEDYFEKSNQVLPLFDREVFMKMLRRWYAYPAYRKTDAWAAINIVLALAQRHSYASSLEETRNMQRYIKNVQSVLNQMAISDPSLLVLQVVLGLVLVFHGSSDAGPASILVATVVRLAQGLKLHTKSTREDYEPEEALQRNRVFWIAFIMDRDCAMRTGQPPIHQDSDIDVDLPSLNPPDKAGLIIGTSGQTFNYFRTRVQLAYIQGKIYSMLLSVRAMKLSEFERGQNMVRLRQMLENWEKGLPEDFLAHRVAEVVPTEYLRYLSLLHYTHLQLIATTHYADSHHLDWLQRLLNCSKKEVPDALPEAFASHLPDCWENLVRQARTCMQLYAATPENDSALTW</sequence>
<comment type="caution">
    <text evidence="1">The sequence shown here is derived from an EMBL/GenBank/DDBJ whole genome shotgun (WGS) entry which is preliminary data.</text>
</comment>